<evidence type="ECO:0000313" key="3">
    <source>
        <dbReference type="Proteomes" id="UP000290289"/>
    </source>
</evidence>
<dbReference type="Proteomes" id="UP000290289">
    <property type="component" value="Chromosome 7"/>
</dbReference>
<reference evidence="2 3" key="1">
    <citation type="submission" date="2018-10" db="EMBL/GenBank/DDBJ databases">
        <title>A high-quality apple genome assembly.</title>
        <authorList>
            <person name="Hu J."/>
        </authorList>
    </citation>
    <scope>NUCLEOTIDE SEQUENCE [LARGE SCALE GENOMIC DNA]</scope>
    <source>
        <strain evidence="3">cv. HFTH1</strain>
        <tissue evidence="2">Young leaf</tissue>
    </source>
</reference>
<dbReference type="AlphaFoldDB" id="A0A498JF32"/>
<name>A0A498JF32_MALDO</name>
<evidence type="ECO:0000313" key="2">
    <source>
        <dbReference type="EMBL" id="RXH93726.1"/>
    </source>
</evidence>
<accession>A0A498JF32</accession>
<keyword evidence="3" id="KW-1185">Reference proteome</keyword>
<feature type="region of interest" description="Disordered" evidence="1">
    <location>
        <begin position="90"/>
        <end position="110"/>
    </location>
</feature>
<organism evidence="2 3">
    <name type="scientific">Malus domestica</name>
    <name type="common">Apple</name>
    <name type="synonym">Pyrus malus</name>
    <dbReference type="NCBI Taxonomy" id="3750"/>
    <lineage>
        <taxon>Eukaryota</taxon>
        <taxon>Viridiplantae</taxon>
        <taxon>Streptophyta</taxon>
        <taxon>Embryophyta</taxon>
        <taxon>Tracheophyta</taxon>
        <taxon>Spermatophyta</taxon>
        <taxon>Magnoliopsida</taxon>
        <taxon>eudicotyledons</taxon>
        <taxon>Gunneridae</taxon>
        <taxon>Pentapetalae</taxon>
        <taxon>rosids</taxon>
        <taxon>fabids</taxon>
        <taxon>Rosales</taxon>
        <taxon>Rosaceae</taxon>
        <taxon>Amygdaloideae</taxon>
        <taxon>Maleae</taxon>
        <taxon>Malus</taxon>
    </lineage>
</organism>
<comment type="caution">
    <text evidence="2">The sequence shown here is derived from an EMBL/GenBank/DDBJ whole genome shotgun (WGS) entry which is preliminary data.</text>
</comment>
<protein>
    <submittedName>
        <fullName evidence="2">Uncharacterized protein</fullName>
    </submittedName>
</protein>
<feature type="compositionally biased region" description="Basic and acidic residues" evidence="1">
    <location>
        <begin position="98"/>
        <end position="108"/>
    </location>
</feature>
<feature type="non-terminal residue" evidence="2">
    <location>
        <position position="1"/>
    </location>
</feature>
<gene>
    <name evidence="2" type="ORF">DVH24_014302</name>
</gene>
<sequence>DSSPNPIYYPLGVDRLDINVGIGSSPNHFHSYSEDLSILAVQKKIDRLGKRFGIIGIGSSCNGNNGHHILYIESLAMELRWLRNCARGKACSSQNSGFREDPFSSKTHEGKKRAISSRAYLVISLFQGSRSSAIDSSPNPIYYLLGVDRLDINVGIGSSPNLFHSYSENLSILTVQKKIDRLGKRFGIIEIGSSCNGNNGHQILYIESLAMELRWLRNCARGKACSQNSGFREDPFSSNLCYNHQEKLLVSCCMYLFLYYMRKMCMVRGVQQLWRVGKCGYLPIAV</sequence>
<evidence type="ECO:0000256" key="1">
    <source>
        <dbReference type="SAM" id="MobiDB-lite"/>
    </source>
</evidence>
<dbReference type="EMBL" id="RDQH01000333">
    <property type="protein sequence ID" value="RXH93726.1"/>
    <property type="molecule type" value="Genomic_DNA"/>
</dbReference>
<proteinExistence type="predicted"/>